<sequence>MSNNLSIKGKGIAPSITLEINAKAKSMRDSGLDVLDFGVGEPDFITPENIRNEAIEAINKGLTKYTPASGILELKKAICKKFKNDNNLLYNPSNIIVSNGAKHSIYNALMAIINPGDEVIIGVPYWVSYPELVRLTDGVPIYIYTREENNFKFSVDDLERVKTKKTKAIILNSPNNPTGAVYNEEELKGIADWAINNNVFVISDEIYEKLIYDDAKHISIASFNDNIKKISIIINGMSKAYAMTGWRIGYTAADDEIIKVMSNIQSHTTSNPNSISQYASVEALEGNQDSIEYMRKHFEHRRNTLYNGINEIGGLSCKLPEGSFYIMVNFSDLAGKTFQGMKINNSVDFANLLLEYANVAVVPGEAFGIDRYVRFSYATSIENIEKGIKRIKTTIEG</sequence>
<feature type="domain" description="Aminotransferase class I/classII large" evidence="7">
    <location>
        <begin position="33"/>
        <end position="391"/>
    </location>
</feature>
<dbReference type="InterPro" id="IPR050596">
    <property type="entry name" value="AspAT/PAT-like"/>
</dbReference>
<comment type="similarity">
    <text evidence="2 6">Belongs to the class-I pyridoxal-phosphate-dependent aminotransferase family.</text>
</comment>
<dbReference type="PRINTS" id="PR00753">
    <property type="entry name" value="ACCSYNTHASE"/>
</dbReference>
<evidence type="ECO:0000256" key="3">
    <source>
        <dbReference type="ARBA" id="ARBA00022576"/>
    </source>
</evidence>
<dbReference type="AlphaFoldDB" id="A0A926ET16"/>
<dbReference type="Gene3D" id="3.90.1150.10">
    <property type="entry name" value="Aspartate Aminotransferase, domain 1"/>
    <property type="match status" value="1"/>
</dbReference>
<name>A0A926ET16_9FIRM</name>
<dbReference type="Pfam" id="PF00155">
    <property type="entry name" value="Aminotran_1_2"/>
    <property type="match status" value="1"/>
</dbReference>
<protein>
    <recommendedName>
        <fullName evidence="6">Aminotransferase</fullName>
        <ecNumber evidence="6">2.6.1.-</ecNumber>
    </recommendedName>
</protein>
<dbReference type="Gene3D" id="3.40.640.10">
    <property type="entry name" value="Type I PLP-dependent aspartate aminotransferase-like (Major domain)"/>
    <property type="match status" value="1"/>
</dbReference>
<evidence type="ECO:0000256" key="6">
    <source>
        <dbReference type="RuleBase" id="RU000481"/>
    </source>
</evidence>
<dbReference type="InterPro" id="IPR015421">
    <property type="entry name" value="PyrdxlP-dep_Trfase_major"/>
</dbReference>
<dbReference type="InterPro" id="IPR004839">
    <property type="entry name" value="Aminotransferase_I/II_large"/>
</dbReference>
<dbReference type="Proteomes" id="UP000601171">
    <property type="component" value="Unassembled WGS sequence"/>
</dbReference>
<dbReference type="RefSeq" id="WP_262430713.1">
    <property type="nucleotide sequence ID" value="NZ_JACRTG010000032.1"/>
</dbReference>
<dbReference type="EC" id="2.6.1.-" evidence="6"/>
<dbReference type="PANTHER" id="PTHR46383">
    <property type="entry name" value="ASPARTATE AMINOTRANSFERASE"/>
    <property type="match status" value="1"/>
</dbReference>
<comment type="cofactor">
    <cofactor evidence="1 6">
        <name>pyridoxal 5'-phosphate</name>
        <dbReference type="ChEBI" id="CHEBI:597326"/>
    </cofactor>
</comment>
<dbReference type="FunFam" id="3.40.640.10:FF:000033">
    <property type="entry name" value="Aspartate aminotransferase"/>
    <property type="match status" value="1"/>
</dbReference>
<dbReference type="CDD" id="cd00609">
    <property type="entry name" value="AAT_like"/>
    <property type="match status" value="1"/>
</dbReference>
<dbReference type="PANTHER" id="PTHR46383:SF1">
    <property type="entry name" value="ASPARTATE AMINOTRANSFERASE"/>
    <property type="match status" value="1"/>
</dbReference>
<proteinExistence type="inferred from homology"/>
<evidence type="ECO:0000256" key="4">
    <source>
        <dbReference type="ARBA" id="ARBA00022679"/>
    </source>
</evidence>
<keyword evidence="4 6" id="KW-0808">Transferase</keyword>
<keyword evidence="5" id="KW-0663">Pyridoxal phosphate</keyword>
<keyword evidence="9" id="KW-1185">Reference proteome</keyword>
<reference evidence="8" key="1">
    <citation type="submission" date="2020-08" db="EMBL/GenBank/DDBJ databases">
        <title>Genome public.</title>
        <authorList>
            <person name="Liu C."/>
            <person name="Sun Q."/>
        </authorList>
    </citation>
    <scope>NUCLEOTIDE SEQUENCE</scope>
    <source>
        <strain evidence="8">BX21</strain>
    </source>
</reference>
<gene>
    <name evidence="8" type="ORF">H8707_13590</name>
</gene>
<accession>A0A926ET16</accession>
<keyword evidence="3 6" id="KW-0032">Aminotransferase</keyword>
<dbReference type="EMBL" id="JACRTG010000032">
    <property type="protein sequence ID" value="MBC8589248.1"/>
    <property type="molecule type" value="Genomic_DNA"/>
</dbReference>
<dbReference type="InterPro" id="IPR015424">
    <property type="entry name" value="PyrdxlP-dep_Trfase"/>
</dbReference>
<evidence type="ECO:0000313" key="8">
    <source>
        <dbReference type="EMBL" id="MBC8589248.1"/>
    </source>
</evidence>
<comment type="caution">
    <text evidence="8">The sequence shown here is derived from an EMBL/GenBank/DDBJ whole genome shotgun (WGS) entry which is preliminary data.</text>
</comment>
<dbReference type="InterPro" id="IPR015422">
    <property type="entry name" value="PyrdxlP-dep_Trfase_small"/>
</dbReference>
<dbReference type="PROSITE" id="PS00105">
    <property type="entry name" value="AA_TRANSFER_CLASS_1"/>
    <property type="match status" value="1"/>
</dbReference>
<dbReference type="GO" id="GO:0006520">
    <property type="term" value="P:amino acid metabolic process"/>
    <property type="evidence" value="ECO:0007669"/>
    <property type="project" value="InterPro"/>
</dbReference>
<organism evidence="8 9">
    <name type="scientific">Paratissierella segnis</name>
    <dbReference type="NCBI Taxonomy" id="2763679"/>
    <lineage>
        <taxon>Bacteria</taxon>
        <taxon>Bacillati</taxon>
        <taxon>Bacillota</taxon>
        <taxon>Tissierellia</taxon>
        <taxon>Tissierellales</taxon>
        <taxon>Tissierellaceae</taxon>
        <taxon>Paratissierella</taxon>
    </lineage>
</organism>
<dbReference type="SUPFAM" id="SSF53383">
    <property type="entry name" value="PLP-dependent transferases"/>
    <property type="match status" value="1"/>
</dbReference>
<evidence type="ECO:0000256" key="5">
    <source>
        <dbReference type="ARBA" id="ARBA00022898"/>
    </source>
</evidence>
<evidence type="ECO:0000256" key="2">
    <source>
        <dbReference type="ARBA" id="ARBA00007441"/>
    </source>
</evidence>
<evidence type="ECO:0000259" key="7">
    <source>
        <dbReference type="Pfam" id="PF00155"/>
    </source>
</evidence>
<dbReference type="GO" id="GO:0030170">
    <property type="term" value="F:pyridoxal phosphate binding"/>
    <property type="evidence" value="ECO:0007669"/>
    <property type="project" value="InterPro"/>
</dbReference>
<evidence type="ECO:0000256" key="1">
    <source>
        <dbReference type="ARBA" id="ARBA00001933"/>
    </source>
</evidence>
<dbReference type="GO" id="GO:0008483">
    <property type="term" value="F:transaminase activity"/>
    <property type="evidence" value="ECO:0007669"/>
    <property type="project" value="UniProtKB-KW"/>
</dbReference>
<dbReference type="InterPro" id="IPR004838">
    <property type="entry name" value="NHTrfase_class1_PyrdxlP-BS"/>
</dbReference>
<evidence type="ECO:0000313" key="9">
    <source>
        <dbReference type="Proteomes" id="UP000601171"/>
    </source>
</evidence>